<comment type="caution">
    <text evidence="2">The sequence shown here is derived from an EMBL/GenBank/DDBJ whole genome shotgun (WGS) entry which is preliminary data.</text>
</comment>
<accession>A0AAV1V575</accession>
<name>A0AAV1V575_9STRA</name>
<organism evidence="2 3">
    <name type="scientific">Peronospora matthiolae</name>
    <dbReference type="NCBI Taxonomy" id="2874970"/>
    <lineage>
        <taxon>Eukaryota</taxon>
        <taxon>Sar</taxon>
        <taxon>Stramenopiles</taxon>
        <taxon>Oomycota</taxon>
        <taxon>Peronosporomycetes</taxon>
        <taxon>Peronosporales</taxon>
        <taxon>Peronosporaceae</taxon>
        <taxon>Peronospora</taxon>
    </lineage>
</organism>
<dbReference type="EMBL" id="CAKLBY020000267">
    <property type="protein sequence ID" value="CAK7942081.1"/>
    <property type="molecule type" value="Genomic_DNA"/>
</dbReference>
<protein>
    <submittedName>
        <fullName evidence="2">Uncharacterized protein</fullName>
    </submittedName>
</protein>
<feature type="region of interest" description="Disordered" evidence="1">
    <location>
        <begin position="1"/>
        <end position="23"/>
    </location>
</feature>
<proteinExistence type="predicted"/>
<evidence type="ECO:0000313" key="2">
    <source>
        <dbReference type="EMBL" id="CAK7942081.1"/>
    </source>
</evidence>
<dbReference type="AlphaFoldDB" id="A0AAV1V575"/>
<gene>
    <name evidence="2" type="ORF">PM001_LOCUS27231</name>
</gene>
<sequence length="85" mass="9111">MARCSYTAEQLSGPGSRVATDREKSGLEELATLFSSLDELKEAAATRLKKQKDQDRRWPTAVKPTSSVSGTPNPPKTTMPSAGTS</sequence>
<reference evidence="2" key="1">
    <citation type="submission" date="2024-01" db="EMBL/GenBank/DDBJ databases">
        <authorList>
            <person name="Webb A."/>
        </authorList>
    </citation>
    <scope>NUCLEOTIDE SEQUENCE</scope>
    <source>
        <strain evidence="2">Pm1</strain>
    </source>
</reference>
<dbReference type="Proteomes" id="UP001162060">
    <property type="component" value="Unassembled WGS sequence"/>
</dbReference>
<evidence type="ECO:0000256" key="1">
    <source>
        <dbReference type="SAM" id="MobiDB-lite"/>
    </source>
</evidence>
<feature type="region of interest" description="Disordered" evidence="1">
    <location>
        <begin position="46"/>
        <end position="85"/>
    </location>
</feature>
<evidence type="ECO:0000313" key="3">
    <source>
        <dbReference type="Proteomes" id="UP001162060"/>
    </source>
</evidence>